<proteinExistence type="predicted"/>
<evidence type="ECO:0000256" key="1">
    <source>
        <dbReference type="SAM" id="MobiDB-lite"/>
    </source>
</evidence>
<protein>
    <submittedName>
        <fullName evidence="2">Uncharacterized protein</fullName>
    </submittedName>
</protein>
<evidence type="ECO:0000313" key="2">
    <source>
        <dbReference type="EMBL" id="KAJ4446118.1"/>
    </source>
</evidence>
<dbReference type="Proteomes" id="UP001148838">
    <property type="component" value="Unassembled WGS sequence"/>
</dbReference>
<organism evidence="2 3">
    <name type="scientific">Periplaneta americana</name>
    <name type="common">American cockroach</name>
    <name type="synonym">Blatta americana</name>
    <dbReference type="NCBI Taxonomy" id="6978"/>
    <lineage>
        <taxon>Eukaryota</taxon>
        <taxon>Metazoa</taxon>
        <taxon>Ecdysozoa</taxon>
        <taxon>Arthropoda</taxon>
        <taxon>Hexapoda</taxon>
        <taxon>Insecta</taxon>
        <taxon>Pterygota</taxon>
        <taxon>Neoptera</taxon>
        <taxon>Polyneoptera</taxon>
        <taxon>Dictyoptera</taxon>
        <taxon>Blattodea</taxon>
        <taxon>Blattoidea</taxon>
        <taxon>Blattidae</taxon>
        <taxon>Blattinae</taxon>
        <taxon>Periplaneta</taxon>
    </lineage>
</organism>
<accession>A0ABQ8TJT2</accession>
<sequence>MRNTTRKNEIEQEIKHLEVQNKVHLAKAQTFYQRKNKSKNRCRKSEEVESLVMDYQKNLPTPNISLNITEHMKVLFTWLFNDAVSTTNLFSVDGIGDSEMIFGDMRSRIRHRLPDICLTISENFGKKPKSFFDFCRNDVDGYGVSCFNNSVSVDGDDTDDEENGTSEKTNPKNANLTFYTEMFNQQQDLAVADLSENEDECTDVVDFELMDEEEPNILVPGYVSGESPSTQFVCESTKRQECVLEDHDEQVADQPYPKHVRWAKCLANVQARKAVIPIVLRRRLTQSSPHVTGHCPGEI</sequence>
<name>A0ABQ8TJT2_PERAM</name>
<dbReference type="EMBL" id="JAJSOF020000009">
    <property type="protein sequence ID" value="KAJ4446118.1"/>
    <property type="molecule type" value="Genomic_DNA"/>
</dbReference>
<feature type="region of interest" description="Disordered" evidence="1">
    <location>
        <begin position="153"/>
        <end position="172"/>
    </location>
</feature>
<evidence type="ECO:0000313" key="3">
    <source>
        <dbReference type="Proteomes" id="UP001148838"/>
    </source>
</evidence>
<keyword evidence="3" id="KW-1185">Reference proteome</keyword>
<gene>
    <name evidence="2" type="ORF">ANN_12810</name>
</gene>
<reference evidence="2 3" key="1">
    <citation type="journal article" date="2022" name="Allergy">
        <title>Genome assembly and annotation of Periplaneta americana reveal a comprehensive cockroach allergen profile.</title>
        <authorList>
            <person name="Wang L."/>
            <person name="Xiong Q."/>
            <person name="Saelim N."/>
            <person name="Wang L."/>
            <person name="Nong W."/>
            <person name="Wan A.T."/>
            <person name="Shi M."/>
            <person name="Liu X."/>
            <person name="Cao Q."/>
            <person name="Hui J.H.L."/>
            <person name="Sookrung N."/>
            <person name="Leung T.F."/>
            <person name="Tungtrongchitr A."/>
            <person name="Tsui S.K.W."/>
        </authorList>
    </citation>
    <scope>NUCLEOTIDE SEQUENCE [LARGE SCALE GENOMIC DNA]</scope>
    <source>
        <strain evidence="2">PWHHKU_190912</strain>
    </source>
</reference>
<feature type="compositionally biased region" description="Acidic residues" evidence="1">
    <location>
        <begin position="154"/>
        <end position="164"/>
    </location>
</feature>
<comment type="caution">
    <text evidence="2">The sequence shown here is derived from an EMBL/GenBank/DDBJ whole genome shotgun (WGS) entry which is preliminary data.</text>
</comment>